<dbReference type="PANTHER" id="PTHR43364:SF5">
    <property type="entry name" value="REDUCTASE"/>
    <property type="match status" value="1"/>
</dbReference>
<feature type="domain" description="NADP-dependent oxidoreductase" evidence="1">
    <location>
        <begin position="15"/>
        <end position="312"/>
    </location>
</feature>
<dbReference type="InterPro" id="IPR023210">
    <property type="entry name" value="NADP_OxRdtase_dom"/>
</dbReference>
<proteinExistence type="predicted"/>
<accession>A0A6C2UT88</accession>
<dbReference type="RefSeq" id="WP_136066006.1">
    <property type="nucleotide sequence ID" value="NZ_CAAHFH010000004.1"/>
</dbReference>
<organism evidence="2 3">
    <name type="scientific">Pontiella sulfatireligans</name>
    <dbReference type="NCBI Taxonomy" id="2750658"/>
    <lineage>
        <taxon>Bacteria</taxon>
        <taxon>Pseudomonadati</taxon>
        <taxon>Kiritimatiellota</taxon>
        <taxon>Kiritimatiellia</taxon>
        <taxon>Kiritimatiellales</taxon>
        <taxon>Pontiellaceae</taxon>
        <taxon>Pontiella</taxon>
    </lineage>
</organism>
<gene>
    <name evidence="2" type="primary">yhdN_9</name>
    <name evidence="2" type="ORF">SCARR_05657</name>
</gene>
<sequence>MQYSPLGKNGMKVSRLCLGTMNFGDCTTEQEAFRMMDEALDMGINFFDTADAYGSERGETENMIGRWFAQGDGRRDAVIIAAKVFGHCGPHYERYEENSFNDGLSKYKIIKHCEGSLKRMQTDHIELLQIHHIDRACSHQEMWEGMDILEKQGKIVYTGSCNYAGWDIADSCWTAKSMHKQGLASEQSLYNLSNRALELEVIPACRRFGMGLLIYSPLAGGLLGGVLAKPTEGRRAALQDQLEKRRPQIEAYEALCSELGHSPANVALAWLLHNPVVTAPIIGPRTLEQLKENSAVPEIVLSDETLRKLDKLFPGPGGEAPQAYAW</sequence>
<dbReference type="EMBL" id="CAAHFH010000004">
    <property type="protein sequence ID" value="VGO23550.1"/>
    <property type="molecule type" value="Genomic_DNA"/>
</dbReference>
<dbReference type="GO" id="GO:0005829">
    <property type="term" value="C:cytosol"/>
    <property type="evidence" value="ECO:0007669"/>
    <property type="project" value="TreeGrafter"/>
</dbReference>
<evidence type="ECO:0000313" key="2">
    <source>
        <dbReference type="EMBL" id="VGO23550.1"/>
    </source>
</evidence>
<dbReference type="Pfam" id="PF00248">
    <property type="entry name" value="Aldo_ket_red"/>
    <property type="match status" value="1"/>
</dbReference>
<protein>
    <submittedName>
        <fullName evidence="2">General stress protein 69</fullName>
    </submittedName>
</protein>
<dbReference type="PANTHER" id="PTHR43364">
    <property type="entry name" value="NADH-SPECIFIC METHYLGLYOXAL REDUCTASE-RELATED"/>
    <property type="match status" value="1"/>
</dbReference>
<dbReference type="Proteomes" id="UP000346198">
    <property type="component" value="Unassembled WGS sequence"/>
</dbReference>
<dbReference type="Gene3D" id="3.20.20.100">
    <property type="entry name" value="NADP-dependent oxidoreductase domain"/>
    <property type="match status" value="1"/>
</dbReference>
<reference evidence="2 3" key="1">
    <citation type="submission" date="2019-04" db="EMBL/GenBank/DDBJ databases">
        <authorList>
            <person name="Van Vliet M D."/>
        </authorList>
    </citation>
    <scope>NUCLEOTIDE SEQUENCE [LARGE SCALE GENOMIC DNA]</scope>
    <source>
        <strain evidence="2 3">F21</strain>
    </source>
</reference>
<name>A0A6C2UT88_9BACT</name>
<dbReference type="AlphaFoldDB" id="A0A6C2UT88"/>
<evidence type="ECO:0000313" key="3">
    <source>
        <dbReference type="Proteomes" id="UP000346198"/>
    </source>
</evidence>
<dbReference type="InterPro" id="IPR036812">
    <property type="entry name" value="NAD(P)_OxRdtase_dom_sf"/>
</dbReference>
<dbReference type="SUPFAM" id="SSF51430">
    <property type="entry name" value="NAD(P)-linked oxidoreductase"/>
    <property type="match status" value="1"/>
</dbReference>
<evidence type="ECO:0000259" key="1">
    <source>
        <dbReference type="Pfam" id="PF00248"/>
    </source>
</evidence>
<keyword evidence="3" id="KW-1185">Reference proteome</keyword>
<dbReference type="InterPro" id="IPR050523">
    <property type="entry name" value="AKR_Detox_Biosynth"/>
</dbReference>